<dbReference type="PANTHER" id="PTHR37314">
    <property type="entry name" value="SLR0142 PROTEIN"/>
    <property type="match status" value="1"/>
</dbReference>
<proteinExistence type="predicted"/>
<gene>
    <name evidence="1" type="ORF">FNL38_103485</name>
</gene>
<comment type="caution">
    <text evidence="1">The sequence shown here is derived from an EMBL/GenBank/DDBJ whole genome shotgun (WGS) entry which is preliminary data.</text>
</comment>
<organism evidence="1">
    <name type="scientific">Nocardia globerula</name>
    <dbReference type="NCBI Taxonomy" id="1818"/>
    <lineage>
        <taxon>Bacteria</taxon>
        <taxon>Bacillati</taxon>
        <taxon>Actinomycetota</taxon>
        <taxon>Actinomycetes</taxon>
        <taxon>Mycobacteriales</taxon>
        <taxon>Nocardiaceae</taxon>
        <taxon>Nocardia</taxon>
    </lineage>
</organism>
<dbReference type="Pfam" id="PF06912">
    <property type="entry name" value="DUF1275"/>
    <property type="match status" value="1"/>
</dbReference>
<dbReference type="EMBL" id="VNIQ01000003">
    <property type="protein sequence ID" value="TYQ05134.1"/>
    <property type="molecule type" value="Genomic_DNA"/>
</dbReference>
<name>A0A652YRF8_NOCGL</name>
<dbReference type="PANTHER" id="PTHR37314:SF4">
    <property type="entry name" value="UPF0700 TRANSMEMBRANE PROTEIN YOAK"/>
    <property type="match status" value="1"/>
</dbReference>
<protein>
    <submittedName>
        <fullName evidence="1">Uncharacterized membrane protein YoaK (UPF0700 family)</fullName>
    </submittedName>
</protein>
<reference evidence="1" key="1">
    <citation type="submission" date="2019-07" db="EMBL/GenBank/DDBJ databases">
        <title>Genomic Encyclopedia of Type Strains, Phase IV (KMG-IV): sequencing the most valuable type-strain genomes for metagenomic binning, comparative biology and taxonomic classification.</title>
        <authorList>
            <person name="Goeker M."/>
        </authorList>
    </citation>
    <scope>NUCLEOTIDE SEQUENCE</scope>
    <source>
        <strain evidence="1">DSM 44596</strain>
    </source>
</reference>
<dbReference type="InterPro" id="IPR010699">
    <property type="entry name" value="DUF1275"/>
</dbReference>
<sequence>MTGYSRSLIGLAIALAGLAGYVDAIGFIVLSGQFVSFMSGNMTQMSVSIADGLWAAARVPAAVIVLFLLGIALGTVITYVTERYSVRTRKVTVLSVVTALLVLGAILGSFDIVPGAVTAMALSMGAVNSVFQRDGEVTIGVTYMTGALVKMGQRLTGAFLGGPRWAWLQHFGMCAGLIGGAVLGALAHRWIGTHALWPAAGTAAALTAVAWRVTPLRGNRSSVS</sequence>
<dbReference type="AlphaFoldDB" id="A0A652YRF8"/>
<evidence type="ECO:0000313" key="1">
    <source>
        <dbReference type="EMBL" id="TYQ05134.1"/>
    </source>
</evidence>
<accession>A0A652YRF8</accession>